<dbReference type="EMBL" id="JAPFFF010000004">
    <property type="protein sequence ID" value="KAK8891947.1"/>
    <property type="molecule type" value="Genomic_DNA"/>
</dbReference>
<gene>
    <name evidence="2" type="ORF">M9Y10_029169</name>
</gene>
<feature type="coiled-coil region" evidence="1">
    <location>
        <begin position="225"/>
        <end position="330"/>
    </location>
</feature>
<keyword evidence="3" id="KW-1185">Reference proteome</keyword>
<accession>A0ABR2KNF1</accession>
<dbReference type="Gene3D" id="1.10.287.1490">
    <property type="match status" value="1"/>
</dbReference>
<protein>
    <submittedName>
        <fullName evidence="2">Uncharacterized protein</fullName>
    </submittedName>
</protein>
<keyword evidence="1" id="KW-0175">Coiled coil</keyword>
<comment type="caution">
    <text evidence="2">The sequence shown here is derived from an EMBL/GenBank/DDBJ whole genome shotgun (WGS) entry which is preliminary data.</text>
</comment>
<name>A0ABR2KNF1_9EUKA</name>
<evidence type="ECO:0000313" key="2">
    <source>
        <dbReference type="EMBL" id="KAK8891947.1"/>
    </source>
</evidence>
<organism evidence="2 3">
    <name type="scientific">Tritrichomonas musculus</name>
    <dbReference type="NCBI Taxonomy" id="1915356"/>
    <lineage>
        <taxon>Eukaryota</taxon>
        <taxon>Metamonada</taxon>
        <taxon>Parabasalia</taxon>
        <taxon>Tritrichomonadida</taxon>
        <taxon>Tritrichomonadidae</taxon>
        <taxon>Tritrichomonas</taxon>
    </lineage>
</organism>
<sequence>MLNCSFSSVCDLVDIPDDEQKYNQRKVEKEKEQLIQINTDLSNQIISYRKQIDDTINIASNYDSILLENSKNSKEITRLKLEIQDLQNRLKISLCNNQELKKLMEIQKNDAEGKFIIESDGKLAQQSQKYERIINQMKIDHANEIENMKKEIEFYFKYKENLEMLFEAASAFFNIYIDSPKSLIQCIKNFMKEKDEDSQDSHIICKIQKQQKLLNNFQDQITKATSHLKLKIVTLNQQVEDLKNRNRLLSKQNEDLTLNNEKLISDLAKQSAQTKLAIFEKETGQICPNGTTCQNAFEISKQILNANKEIKSLKKQNRLLQKKVSSSELRCKKYETKCKEFTVDHQEMEKSYQTRNKDLHKKAQELLESESKNKEMESSYFRYKNENSVKDQQLQAMRENVTMINDDLKAQLSKYTDLMKERDQLFRNLQQQKSNNEILDSRLKMEEDKRKETENRLQTLQQQLNEMNCLQTNPQSLVPPSIFASSEFPRELQCVLREVGESTTCNLTIKLSNAFSIIAKWYRSRCDRLESEFNAEHQNLTMLHSQIDYFLDFLKGMFPDVKINFDLLLTDESTRNILSESLTRIHEAESKKVKKKLENQLSELFEALNVKEIVDLKDEVFQLLKKFENSQKKLKNLRKIYKDKEKELEKALRNANSQYDNVSKTCVILENSKTDLQGQIFELEREKEKIRKQLENSQKEEIERIKDDYQNKIDTLNKEGGDLKKQIQALLAANENFESENMNLNEALKKLKKKKERLEKDIKFNDDTQKNLKEKWKSDKIELQKRYENLSNQTKCQIFELQEKIKNLTIKNSQYEGEIEKLKEKIVELNLRIKKSDTQMAAVRSETERDKKNIQSQLNAQIVSLQNEYRRQLEEKQGQLEIERRRIVDALARNFAALTDGMKIDINNIESVAQIVKKKVDDAFRREANLRRSANSNYEQSSEEGTGYSLSIRRKKVTSNRY</sequence>
<reference evidence="2 3" key="1">
    <citation type="submission" date="2024-04" db="EMBL/GenBank/DDBJ databases">
        <title>Tritrichomonas musculus Genome.</title>
        <authorList>
            <person name="Alves-Ferreira E."/>
            <person name="Grigg M."/>
            <person name="Lorenzi H."/>
            <person name="Galac M."/>
        </authorList>
    </citation>
    <scope>NUCLEOTIDE SEQUENCE [LARGE SCALE GENOMIC DNA]</scope>
    <source>
        <strain evidence="2 3">EAF2021</strain>
    </source>
</reference>
<feature type="coiled-coil region" evidence="1">
    <location>
        <begin position="415"/>
        <end position="470"/>
    </location>
</feature>
<feature type="coiled-coil region" evidence="1">
    <location>
        <begin position="69"/>
        <end position="103"/>
    </location>
</feature>
<evidence type="ECO:0000313" key="3">
    <source>
        <dbReference type="Proteomes" id="UP001470230"/>
    </source>
</evidence>
<proteinExistence type="predicted"/>
<dbReference type="Proteomes" id="UP001470230">
    <property type="component" value="Unassembled WGS sequence"/>
</dbReference>
<evidence type="ECO:0000256" key="1">
    <source>
        <dbReference type="SAM" id="Coils"/>
    </source>
</evidence>
<feature type="coiled-coil region" evidence="1">
    <location>
        <begin position="587"/>
        <end position="893"/>
    </location>
</feature>